<dbReference type="NCBIfam" id="TIGR00486">
    <property type="entry name" value="YbgI_SA1388"/>
    <property type="match status" value="1"/>
</dbReference>
<dbReference type="InterPro" id="IPR036069">
    <property type="entry name" value="DUF34/NIF3_sf"/>
</dbReference>
<dbReference type="FunFam" id="3.40.1390.30:FF:000001">
    <property type="entry name" value="GTP cyclohydrolase 1 type 2"/>
    <property type="match status" value="1"/>
</dbReference>
<sequence length="246" mass="25845">MATRTEITAALDEYLDIGVVADASLNGLQVEGAEEVSRIALAVDASQATIEAAVDADCQFIFVHHGLFWGQQVPLTGVVGQRVRTCFADGLSVYAAHLPLDVHAEVGNNVLLAKRLGARIDGTFGKIGVLASFEEATDIGSVAGRLAGAGCAEPLIWSFGDGEVGRIAVITGRGCSELDAAVDAGADCFVTGEPVHEAYHAARDHGIHCLFGGHYATETFGVRAIGDWLSEQFNIETAWIEHPTGI</sequence>
<protein>
    <recommendedName>
        <fullName evidence="4">Nif3-like dinuclear metal center hexameric protein</fullName>
    </recommendedName>
</protein>
<dbReference type="PANTHER" id="PTHR13799:SF14">
    <property type="entry name" value="GTP CYCLOHYDROLASE 1 TYPE 2 HOMOLOG"/>
    <property type="match status" value="1"/>
</dbReference>
<organism evidence="3">
    <name type="scientific">marine metagenome</name>
    <dbReference type="NCBI Taxonomy" id="408172"/>
    <lineage>
        <taxon>unclassified sequences</taxon>
        <taxon>metagenomes</taxon>
        <taxon>ecological metagenomes</taxon>
    </lineage>
</organism>
<dbReference type="AlphaFoldDB" id="A0A381T068"/>
<reference evidence="3" key="1">
    <citation type="submission" date="2018-05" db="EMBL/GenBank/DDBJ databases">
        <authorList>
            <person name="Lanie J.A."/>
            <person name="Ng W.-L."/>
            <person name="Kazmierczak K.M."/>
            <person name="Andrzejewski T.M."/>
            <person name="Davidsen T.M."/>
            <person name="Wayne K.J."/>
            <person name="Tettelin H."/>
            <person name="Glass J.I."/>
            <person name="Rusch D."/>
            <person name="Podicherti R."/>
            <person name="Tsui H.-C.T."/>
            <person name="Winkler M.E."/>
        </authorList>
    </citation>
    <scope>NUCLEOTIDE SEQUENCE</scope>
</reference>
<dbReference type="SUPFAM" id="SSF102705">
    <property type="entry name" value="NIF3 (NGG1p interacting factor 3)-like"/>
    <property type="match status" value="1"/>
</dbReference>
<dbReference type="Pfam" id="PF01784">
    <property type="entry name" value="DUF34_NIF3"/>
    <property type="match status" value="1"/>
</dbReference>
<proteinExistence type="inferred from homology"/>
<evidence type="ECO:0000313" key="3">
    <source>
        <dbReference type="EMBL" id="SVA09074.1"/>
    </source>
</evidence>
<dbReference type="GO" id="GO:0005737">
    <property type="term" value="C:cytoplasm"/>
    <property type="evidence" value="ECO:0007669"/>
    <property type="project" value="TreeGrafter"/>
</dbReference>
<name>A0A381T068_9ZZZZ</name>
<accession>A0A381T068</accession>
<evidence type="ECO:0008006" key="4">
    <source>
        <dbReference type="Google" id="ProtNLM"/>
    </source>
</evidence>
<keyword evidence="2" id="KW-0479">Metal-binding</keyword>
<dbReference type="GO" id="GO:0046872">
    <property type="term" value="F:metal ion binding"/>
    <property type="evidence" value="ECO:0007669"/>
    <property type="project" value="UniProtKB-KW"/>
</dbReference>
<evidence type="ECO:0000256" key="1">
    <source>
        <dbReference type="ARBA" id="ARBA00006964"/>
    </source>
</evidence>
<dbReference type="PANTHER" id="PTHR13799">
    <property type="entry name" value="NGG1 INTERACTING FACTOR 3"/>
    <property type="match status" value="1"/>
</dbReference>
<dbReference type="EMBL" id="UINC01003765">
    <property type="protein sequence ID" value="SVA09074.1"/>
    <property type="molecule type" value="Genomic_DNA"/>
</dbReference>
<dbReference type="Gene3D" id="3.40.1390.30">
    <property type="entry name" value="NIF3 (NGG1p interacting factor 3)-like"/>
    <property type="match status" value="2"/>
</dbReference>
<gene>
    <name evidence="3" type="ORF">METZ01_LOCUS61928</name>
</gene>
<evidence type="ECO:0000256" key="2">
    <source>
        <dbReference type="ARBA" id="ARBA00022723"/>
    </source>
</evidence>
<comment type="similarity">
    <text evidence="1">Belongs to the GTP cyclohydrolase I type 2/NIF3 family.</text>
</comment>
<dbReference type="InterPro" id="IPR002678">
    <property type="entry name" value="DUF34/NIF3"/>
</dbReference>